<dbReference type="Pfam" id="PF00141">
    <property type="entry name" value="peroxidase"/>
    <property type="match status" value="1"/>
</dbReference>
<dbReference type="Gene3D" id="1.10.420.10">
    <property type="entry name" value="Peroxidase, domain 2"/>
    <property type="match status" value="1"/>
</dbReference>
<evidence type="ECO:0000256" key="13">
    <source>
        <dbReference type="PIRSR" id="PIRSR601621-4"/>
    </source>
</evidence>
<evidence type="ECO:0000313" key="17">
    <source>
        <dbReference type="Proteomes" id="UP001201163"/>
    </source>
</evidence>
<sequence>MLFKSFVALSALATTASAALTRRVTCPDGNIVSNQKCCFLFPILEDLQTNLFEGAVCGEDAHSALRIAFHDAIGFSLNKNVGGGADGSILVFSDTELAFHANGGIDDIVAAQTPFFQKHNLSAGDFIQFAAAVGVANCPGAPRLKFLLGRPPPKAAAADLTVPEPFDNVTSILARFKDAGFAPVEAVALLASHTIAAADEVDPTIPGTPFDSTPGIFDSQFFIETLLVGSQFPGTGPHQGEVASPILGEMRLQSDFLLARDSRTACFWQANVNSPTFMRDAFEVEMLKLSLLGQDISTLTDCSDVIPVPAPVQGTAHLPAGSSLNDVQASCSLLKFPTLTADPGAATSVAPVTS</sequence>
<dbReference type="GO" id="GO:0042744">
    <property type="term" value="P:hydrogen peroxide catabolic process"/>
    <property type="evidence" value="ECO:0007669"/>
    <property type="project" value="TreeGrafter"/>
</dbReference>
<proteinExistence type="inferred from homology"/>
<dbReference type="Pfam" id="PF11895">
    <property type="entry name" value="Peroxidase_ext"/>
    <property type="match status" value="1"/>
</dbReference>
<feature type="active site" description="Proton acceptor" evidence="10">
    <location>
        <position position="70"/>
    </location>
</feature>
<dbReference type="GO" id="GO:0034599">
    <property type="term" value="P:cellular response to oxidative stress"/>
    <property type="evidence" value="ECO:0007669"/>
    <property type="project" value="InterPro"/>
</dbReference>
<evidence type="ECO:0000259" key="15">
    <source>
        <dbReference type="PROSITE" id="PS50873"/>
    </source>
</evidence>
<feature type="binding site" evidence="11">
    <location>
        <position position="86"/>
    </location>
    <ligand>
        <name>Ca(2+)</name>
        <dbReference type="ChEBI" id="CHEBI:29108"/>
        <label>1</label>
    </ligand>
</feature>
<dbReference type="GO" id="GO:0046872">
    <property type="term" value="F:metal ion binding"/>
    <property type="evidence" value="ECO:0007669"/>
    <property type="project" value="UniProtKB-UniRule"/>
</dbReference>
<dbReference type="CDD" id="cd00692">
    <property type="entry name" value="ligninase"/>
    <property type="match status" value="1"/>
</dbReference>
<evidence type="ECO:0000256" key="3">
    <source>
        <dbReference type="ARBA" id="ARBA00022617"/>
    </source>
</evidence>
<feature type="domain" description="Plant heme peroxidase family profile" evidence="15">
    <location>
        <begin position="61"/>
        <end position="335"/>
    </location>
</feature>
<comment type="cofactor">
    <cofactor evidence="11">
        <name>heme b</name>
        <dbReference type="ChEBI" id="CHEBI:60344"/>
    </cofactor>
    <text evidence="11">Binds 1 heme b (iron(II)-protoporphyrin IX) group per subunit.</text>
</comment>
<feature type="binding site" description="axial binding residue" evidence="11">
    <location>
        <position position="193"/>
    </location>
    <ligand>
        <name>heme b</name>
        <dbReference type="ChEBI" id="CHEBI:60344"/>
    </ligand>
    <ligandPart>
        <name>Fe</name>
        <dbReference type="ChEBI" id="CHEBI:18248"/>
    </ligandPart>
</feature>
<evidence type="ECO:0000256" key="12">
    <source>
        <dbReference type="PIRSR" id="PIRSR601621-3"/>
    </source>
</evidence>
<feature type="binding site" evidence="11">
    <location>
        <position position="194"/>
    </location>
    <ligand>
        <name>Ca(2+)</name>
        <dbReference type="ChEBI" id="CHEBI:29108"/>
        <label>2</label>
    </ligand>
</feature>
<evidence type="ECO:0000256" key="5">
    <source>
        <dbReference type="ARBA" id="ARBA00022729"/>
    </source>
</evidence>
<dbReference type="PROSITE" id="PS00436">
    <property type="entry name" value="PEROXIDASE_2"/>
    <property type="match status" value="1"/>
</dbReference>
<keyword evidence="11 14" id="KW-0106">Calcium</keyword>
<organism evidence="16 17">
    <name type="scientific">Lactarius akahatsu</name>
    <dbReference type="NCBI Taxonomy" id="416441"/>
    <lineage>
        <taxon>Eukaryota</taxon>
        <taxon>Fungi</taxon>
        <taxon>Dikarya</taxon>
        <taxon>Basidiomycota</taxon>
        <taxon>Agaricomycotina</taxon>
        <taxon>Agaricomycetes</taxon>
        <taxon>Russulales</taxon>
        <taxon>Russulaceae</taxon>
        <taxon>Lactarius</taxon>
    </lineage>
</organism>
<dbReference type="InterPro" id="IPR044831">
    <property type="entry name" value="Ccp1-like"/>
</dbReference>
<dbReference type="GO" id="GO:0000302">
    <property type="term" value="P:response to reactive oxygen species"/>
    <property type="evidence" value="ECO:0007669"/>
    <property type="project" value="TreeGrafter"/>
</dbReference>
<feature type="disulfide bond" evidence="13">
    <location>
        <begin position="26"/>
        <end position="38"/>
    </location>
</feature>
<feature type="binding site" evidence="11">
    <location>
        <position position="218"/>
    </location>
    <ligand>
        <name>Ca(2+)</name>
        <dbReference type="ChEBI" id="CHEBI:29108"/>
        <label>2</label>
    </ligand>
</feature>
<evidence type="ECO:0000256" key="2">
    <source>
        <dbReference type="ARBA" id="ARBA00022559"/>
    </source>
</evidence>
<evidence type="ECO:0000256" key="1">
    <source>
        <dbReference type="ARBA" id="ARBA00006089"/>
    </source>
</evidence>
<feature type="binding site" evidence="11">
    <location>
        <position position="84"/>
    </location>
    <ligand>
        <name>Ca(2+)</name>
        <dbReference type="ChEBI" id="CHEBI:29108"/>
        <label>1</label>
    </ligand>
</feature>
<dbReference type="PANTHER" id="PTHR31356:SF66">
    <property type="entry name" value="CATALASE-PEROXIDASE"/>
    <property type="match status" value="1"/>
</dbReference>
<keyword evidence="17" id="KW-1185">Reference proteome</keyword>
<dbReference type="PRINTS" id="PR00462">
    <property type="entry name" value="LIGNINASE"/>
</dbReference>
<evidence type="ECO:0000256" key="11">
    <source>
        <dbReference type="PIRSR" id="PIRSR601621-2"/>
    </source>
</evidence>
<evidence type="ECO:0000256" key="4">
    <source>
        <dbReference type="ARBA" id="ARBA00022723"/>
    </source>
</evidence>
<comment type="similarity">
    <text evidence="1 14">Belongs to the peroxidase family. Ligninase subfamily.</text>
</comment>
<accession>A0AAD4LJC6</accession>
<dbReference type="InterPro" id="IPR019794">
    <property type="entry name" value="Peroxidases_AS"/>
</dbReference>
<evidence type="ECO:0000256" key="9">
    <source>
        <dbReference type="ARBA" id="ARBA00023180"/>
    </source>
</evidence>
<feature type="binding site" evidence="11">
    <location>
        <position position="213"/>
    </location>
    <ligand>
        <name>Ca(2+)</name>
        <dbReference type="ChEBI" id="CHEBI:29108"/>
        <label>2</label>
    </ligand>
</feature>
<dbReference type="PROSITE" id="PS00435">
    <property type="entry name" value="PEROXIDASE_1"/>
    <property type="match status" value="1"/>
</dbReference>
<dbReference type="EMBL" id="JAKELL010000016">
    <property type="protein sequence ID" value="KAH8994033.1"/>
    <property type="molecule type" value="Genomic_DNA"/>
</dbReference>
<feature type="disulfide bond" evidence="13">
    <location>
        <begin position="57"/>
        <end position="138"/>
    </location>
</feature>
<keyword evidence="3 11" id="KW-0349">Heme</keyword>
<keyword evidence="8 13" id="KW-1015">Disulfide bond</keyword>
<keyword evidence="7 11" id="KW-0408">Iron</keyword>
<evidence type="ECO:0000256" key="10">
    <source>
        <dbReference type="PIRSR" id="PIRSR601621-1"/>
    </source>
</evidence>
<dbReference type="GO" id="GO:0004601">
    <property type="term" value="F:peroxidase activity"/>
    <property type="evidence" value="ECO:0007669"/>
    <property type="project" value="UniProtKB-KW"/>
</dbReference>
<dbReference type="PROSITE" id="PS50873">
    <property type="entry name" value="PEROXIDASE_4"/>
    <property type="match status" value="1"/>
</dbReference>
<feature type="binding site" evidence="11">
    <location>
        <position position="71"/>
    </location>
    <ligand>
        <name>Ca(2+)</name>
        <dbReference type="ChEBI" id="CHEBI:29108"/>
        <label>1</label>
    </ligand>
</feature>
<keyword evidence="6 14" id="KW-0560">Oxidoreductase</keyword>
<dbReference type="GO" id="GO:0020037">
    <property type="term" value="F:heme binding"/>
    <property type="evidence" value="ECO:0007669"/>
    <property type="project" value="UniProtKB-UniRule"/>
</dbReference>
<dbReference type="SUPFAM" id="SSF48113">
    <property type="entry name" value="Heme-dependent peroxidases"/>
    <property type="match status" value="1"/>
</dbReference>
<keyword evidence="2 14" id="KW-0575">Peroxidase</keyword>
<feature type="disulfide bond" evidence="13">
    <location>
        <begin position="266"/>
        <end position="331"/>
    </location>
</feature>
<dbReference type="PRINTS" id="PR00458">
    <property type="entry name" value="PEROXIDASE"/>
</dbReference>
<feature type="signal peptide" evidence="14">
    <location>
        <begin position="1"/>
        <end position="18"/>
    </location>
</feature>
<keyword evidence="5 14" id="KW-0732">Signal</keyword>
<evidence type="ECO:0000256" key="14">
    <source>
        <dbReference type="RuleBase" id="RU363051"/>
    </source>
</evidence>
<dbReference type="InterPro" id="IPR001621">
    <property type="entry name" value="Ligninase"/>
</dbReference>
<evidence type="ECO:0000256" key="8">
    <source>
        <dbReference type="ARBA" id="ARBA00023157"/>
    </source>
</evidence>
<dbReference type="InterPro" id="IPR002016">
    <property type="entry name" value="Haem_peroxidase"/>
</dbReference>
<feature type="chain" id="PRO_5041781006" description="Peroxidase" evidence="14">
    <location>
        <begin position="19"/>
        <end position="354"/>
    </location>
</feature>
<dbReference type="PANTHER" id="PTHR31356">
    <property type="entry name" value="THYLAKOID LUMENAL 29 KDA PROTEIN, CHLOROPLASTIC-RELATED"/>
    <property type="match status" value="1"/>
</dbReference>
<feature type="binding site" evidence="11">
    <location>
        <position position="88"/>
    </location>
    <ligand>
        <name>Ca(2+)</name>
        <dbReference type="ChEBI" id="CHEBI:29108"/>
        <label>1</label>
    </ligand>
</feature>
<feature type="site" description="Transition state stabilizer" evidence="12">
    <location>
        <position position="66"/>
    </location>
</feature>
<comment type="cofactor">
    <cofactor evidence="11 14">
        <name>Ca(2+)</name>
        <dbReference type="ChEBI" id="CHEBI:29108"/>
    </cofactor>
    <text evidence="11 14">Binds 2 calcium ions per subunit.</text>
</comment>
<name>A0AAD4LJC6_9AGAM</name>
<keyword evidence="4 11" id="KW-0479">Metal-binding</keyword>
<dbReference type="InterPro" id="IPR019793">
    <property type="entry name" value="Peroxidases_heam-ligand_BS"/>
</dbReference>
<keyword evidence="9" id="KW-0325">Glycoprotein</keyword>
<evidence type="ECO:0000313" key="16">
    <source>
        <dbReference type="EMBL" id="KAH8994033.1"/>
    </source>
</evidence>
<evidence type="ECO:0000256" key="6">
    <source>
        <dbReference type="ARBA" id="ARBA00023002"/>
    </source>
</evidence>
<dbReference type="Gene3D" id="1.10.520.10">
    <property type="match status" value="1"/>
</dbReference>
<comment type="caution">
    <text evidence="16">The sequence shown here is derived from an EMBL/GenBank/DDBJ whole genome shotgun (WGS) entry which is preliminary data.</text>
</comment>
<gene>
    <name evidence="16" type="ORF">EDB92DRAFT_1944306</name>
</gene>
<feature type="disulfide bond" evidence="13">
    <location>
        <begin position="37"/>
        <end position="302"/>
    </location>
</feature>
<reference evidence="16" key="1">
    <citation type="submission" date="2022-01" db="EMBL/GenBank/DDBJ databases">
        <title>Comparative genomics reveals a dynamic genome evolution in the ectomycorrhizal milk-cap (Lactarius) mushrooms.</title>
        <authorList>
            <consortium name="DOE Joint Genome Institute"/>
            <person name="Lebreton A."/>
            <person name="Tang N."/>
            <person name="Kuo A."/>
            <person name="LaButti K."/>
            <person name="Drula E."/>
            <person name="Barry K."/>
            <person name="Clum A."/>
            <person name="Lipzen A."/>
            <person name="Mousain D."/>
            <person name="Ng V."/>
            <person name="Wang R."/>
            <person name="Wang X."/>
            <person name="Dai Y."/>
            <person name="Henrissat B."/>
            <person name="Grigoriev I.V."/>
            <person name="Guerin-Laguette A."/>
            <person name="Yu F."/>
            <person name="Martin F.M."/>
        </authorList>
    </citation>
    <scope>NUCLEOTIDE SEQUENCE</scope>
    <source>
        <strain evidence="16">QP</strain>
    </source>
</reference>
<feature type="binding site" evidence="11">
    <location>
        <position position="211"/>
    </location>
    <ligand>
        <name>Ca(2+)</name>
        <dbReference type="ChEBI" id="CHEBI:29108"/>
        <label>2</label>
    </ligand>
</feature>
<dbReference type="EC" id="1.11.1.-" evidence="14"/>
<dbReference type="AlphaFoldDB" id="A0AAD4LJC6"/>
<evidence type="ECO:0000256" key="7">
    <source>
        <dbReference type="ARBA" id="ARBA00023004"/>
    </source>
</evidence>
<dbReference type="Proteomes" id="UP001201163">
    <property type="component" value="Unassembled WGS sequence"/>
</dbReference>
<protein>
    <recommendedName>
        <fullName evidence="14">Peroxidase</fullName>
        <ecNumber evidence="14">1.11.1.-</ecNumber>
    </recommendedName>
</protein>
<dbReference type="InterPro" id="IPR010255">
    <property type="entry name" value="Haem_peroxidase_sf"/>
</dbReference>
<dbReference type="InterPro" id="IPR024589">
    <property type="entry name" value="Ligninase_C"/>
</dbReference>